<accession>A0A426Z3D4</accession>
<reference evidence="1 2" key="1">
    <citation type="journal article" date="2014" name="Agronomy (Basel)">
        <title>A Draft Genome Sequence for Ensete ventricosum, the Drought-Tolerant Tree Against Hunger.</title>
        <authorList>
            <person name="Harrison J."/>
            <person name="Moore K.A."/>
            <person name="Paszkiewicz K."/>
            <person name="Jones T."/>
            <person name="Grant M."/>
            <person name="Ambacheew D."/>
            <person name="Muzemil S."/>
            <person name="Studholme D.J."/>
        </authorList>
    </citation>
    <scope>NUCLEOTIDE SEQUENCE [LARGE SCALE GENOMIC DNA]</scope>
</reference>
<evidence type="ECO:0000313" key="2">
    <source>
        <dbReference type="Proteomes" id="UP000287651"/>
    </source>
</evidence>
<evidence type="ECO:0000313" key="1">
    <source>
        <dbReference type="EMBL" id="RRT58489.1"/>
    </source>
</evidence>
<proteinExistence type="predicted"/>
<name>A0A426Z3D4_ENSVE</name>
<gene>
    <name evidence="1" type="ORF">B296_00034085</name>
</gene>
<dbReference type="Proteomes" id="UP000287651">
    <property type="component" value="Unassembled WGS sequence"/>
</dbReference>
<dbReference type="AlphaFoldDB" id="A0A426Z3D4"/>
<protein>
    <submittedName>
        <fullName evidence="1">Uncharacterized protein</fullName>
    </submittedName>
</protein>
<organism evidence="1 2">
    <name type="scientific">Ensete ventricosum</name>
    <name type="common">Abyssinian banana</name>
    <name type="synonym">Musa ensete</name>
    <dbReference type="NCBI Taxonomy" id="4639"/>
    <lineage>
        <taxon>Eukaryota</taxon>
        <taxon>Viridiplantae</taxon>
        <taxon>Streptophyta</taxon>
        <taxon>Embryophyta</taxon>
        <taxon>Tracheophyta</taxon>
        <taxon>Spermatophyta</taxon>
        <taxon>Magnoliopsida</taxon>
        <taxon>Liliopsida</taxon>
        <taxon>Zingiberales</taxon>
        <taxon>Musaceae</taxon>
        <taxon>Ensete</taxon>
    </lineage>
</organism>
<dbReference type="EMBL" id="AMZH03008655">
    <property type="protein sequence ID" value="RRT58489.1"/>
    <property type="molecule type" value="Genomic_DNA"/>
</dbReference>
<sequence>MMRLGTCLECIGSSLRVSGACQDSVREFVGRRLRLVKRLSQLRHRAKDWMMQIELVGSLLGDSLKGSGSSLGTCWEIIVGRP</sequence>
<comment type="caution">
    <text evidence="1">The sequence shown here is derived from an EMBL/GenBank/DDBJ whole genome shotgun (WGS) entry which is preliminary data.</text>
</comment>